<dbReference type="GO" id="GO:0051213">
    <property type="term" value="F:dioxygenase activity"/>
    <property type="evidence" value="ECO:0007669"/>
    <property type="project" value="UniProtKB-KW"/>
</dbReference>
<dbReference type="PANTHER" id="PTHR10374">
    <property type="entry name" value="LACTOYLGLUTATHIONE LYASE GLYOXALASE I"/>
    <property type="match status" value="1"/>
</dbReference>
<dbReference type="InterPro" id="IPR004360">
    <property type="entry name" value="Glyas_Fos-R_dOase_dom"/>
</dbReference>
<dbReference type="InterPro" id="IPR029068">
    <property type="entry name" value="Glyas_Bleomycin-R_OHBP_Dase"/>
</dbReference>
<dbReference type="OrthoDB" id="16820at2759"/>
<dbReference type="EMBL" id="ML977556">
    <property type="protein sequence ID" value="KAF2007962.1"/>
    <property type="molecule type" value="Genomic_DNA"/>
</dbReference>
<dbReference type="InterPro" id="IPR037523">
    <property type="entry name" value="VOC_core"/>
</dbReference>
<dbReference type="Gene3D" id="3.10.180.10">
    <property type="entry name" value="2,3-Dihydroxybiphenyl 1,2-Dioxygenase, domain 1"/>
    <property type="match status" value="1"/>
</dbReference>
<keyword evidence="2" id="KW-0223">Dioxygenase</keyword>
<dbReference type="PANTHER" id="PTHR10374:SF19">
    <property type="entry name" value="LYASE (GLO1), PUTATIVE (AFU_ORTHOLOGUE AFUA_2G13550)-RELATED"/>
    <property type="match status" value="1"/>
</dbReference>
<feature type="domain" description="VOC" evidence="1">
    <location>
        <begin position="1"/>
        <end position="153"/>
    </location>
</feature>
<dbReference type="AlphaFoldDB" id="A0A6A5X4V6"/>
<accession>A0A6A5X4V6</accession>
<dbReference type="Proteomes" id="UP000799779">
    <property type="component" value="Unassembled WGS sequence"/>
</dbReference>
<evidence type="ECO:0000259" key="1">
    <source>
        <dbReference type="PROSITE" id="PS51819"/>
    </source>
</evidence>
<evidence type="ECO:0000313" key="3">
    <source>
        <dbReference type="Proteomes" id="UP000799779"/>
    </source>
</evidence>
<dbReference type="Pfam" id="PF00903">
    <property type="entry name" value="Glyoxalase"/>
    <property type="match status" value="1"/>
</dbReference>
<sequence>MLRIKDPDASLRFYNDCFGMHTVFIFNAGPWTIYYLGPRDVDMSTTGTAKGLLELYHIPSDPHSAYTNGNDYTSPGVGFGHLGFTVPDVGTVLERVREFGYEVIKPLGESKVTQMGLPAHVKDAEVVEGYKWVFEQLAFVRDPDGYWVEIVPQVVKPPPS</sequence>
<dbReference type="SUPFAM" id="SSF54593">
    <property type="entry name" value="Glyoxalase/Bleomycin resistance protein/Dihydroxybiphenyl dioxygenase"/>
    <property type="match status" value="1"/>
</dbReference>
<keyword evidence="2" id="KW-0560">Oxidoreductase</keyword>
<organism evidence="2 3">
    <name type="scientific">Amniculicola lignicola CBS 123094</name>
    <dbReference type="NCBI Taxonomy" id="1392246"/>
    <lineage>
        <taxon>Eukaryota</taxon>
        <taxon>Fungi</taxon>
        <taxon>Dikarya</taxon>
        <taxon>Ascomycota</taxon>
        <taxon>Pezizomycotina</taxon>
        <taxon>Dothideomycetes</taxon>
        <taxon>Pleosporomycetidae</taxon>
        <taxon>Pleosporales</taxon>
        <taxon>Amniculicolaceae</taxon>
        <taxon>Amniculicola</taxon>
    </lineage>
</organism>
<dbReference type="CDD" id="cd07233">
    <property type="entry name" value="GlxI_Zn"/>
    <property type="match status" value="1"/>
</dbReference>
<proteinExistence type="predicted"/>
<protein>
    <submittedName>
        <fullName evidence="2">Glyoxalase/Bleomycin resistance protein/Dihydroxybiphenyl dioxygenase</fullName>
    </submittedName>
</protein>
<evidence type="ECO:0000313" key="2">
    <source>
        <dbReference type="EMBL" id="KAF2007962.1"/>
    </source>
</evidence>
<reference evidence="2" key="1">
    <citation type="journal article" date="2020" name="Stud. Mycol.">
        <title>101 Dothideomycetes genomes: a test case for predicting lifestyles and emergence of pathogens.</title>
        <authorList>
            <person name="Haridas S."/>
            <person name="Albert R."/>
            <person name="Binder M."/>
            <person name="Bloem J."/>
            <person name="Labutti K."/>
            <person name="Salamov A."/>
            <person name="Andreopoulos B."/>
            <person name="Baker S."/>
            <person name="Barry K."/>
            <person name="Bills G."/>
            <person name="Bluhm B."/>
            <person name="Cannon C."/>
            <person name="Castanera R."/>
            <person name="Culley D."/>
            <person name="Daum C."/>
            <person name="Ezra D."/>
            <person name="Gonzalez J."/>
            <person name="Henrissat B."/>
            <person name="Kuo A."/>
            <person name="Liang C."/>
            <person name="Lipzen A."/>
            <person name="Lutzoni F."/>
            <person name="Magnuson J."/>
            <person name="Mondo S."/>
            <person name="Nolan M."/>
            <person name="Ohm R."/>
            <person name="Pangilinan J."/>
            <person name="Park H.-J."/>
            <person name="Ramirez L."/>
            <person name="Alfaro M."/>
            <person name="Sun H."/>
            <person name="Tritt A."/>
            <person name="Yoshinaga Y."/>
            <person name="Zwiers L.-H."/>
            <person name="Turgeon B."/>
            <person name="Goodwin S."/>
            <person name="Spatafora J."/>
            <person name="Crous P."/>
            <person name="Grigoriev I."/>
        </authorList>
    </citation>
    <scope>NUCLEOTIDE SEQUENCE</scope>
    <source>
        <strain evidence="2">CBS 123094</strain>
    </source>
</reference>
<name>A0A6A5X4V6_9PLEO</name>
<keyword evidence="3" id="KW-1185">Reference proteome</keyword>
<gene>
    <name evidence="2" type="ORF">P154DRAFT_516732</name>
</gene>
<dbReference type="PROSITE" id="PS51819">
    <property type="entry name" value="VOC"/>
    <property type="match status" value="1"/>
</dbReference>